<dbReference type="EMBL" id="CP043939">
    <property type="protein sequence ID" value="QER67213.1"/>
    <property type="molecule type" value="Genomic_DNA"/>
</dbReference>
<keyword evidence="2" id="KW-1185">Reference proteome</keyword>
<dbReference type="OrthoDB" id="2321420at2"/>
<dbReference type="RefSeq" id="WP_150203862.1">
    <property type="nucleotide sequence ID" value="NZ_CP043939.1"/>
</dbReference>
<organism evidence="1 2">
    <name type="scientific">Paucilactobacillus nenjiangensis</name>
    <dbReference type="NCBI Taxonomy" id="1296540"/>
    <lineage>
        <taxon>Bacteria</taxon>
        <taxon>Bacillati</taxon>
        <taxon>Bacillota</taxon>
        <taxon>Bacilli</taxon>
        <taxon>Lactobacillales</taxon>
        <taxon>Lactobacillaceae</taxon>
        <taxon>Paucilactobacillus</taxon>
    </lineage>
</organism>
<protein>
    <submittedName>
        <fullName evidence="1">Uncharacterized protein</fullName>
    </submittedName>
</protein>
<sequence>MNNELKQELIFAKQNNELVAIYNFASDDTFTVGYVVAMDSLFVLILGLDMDSKINGLNAVRLTSIHDVKRDNDYLLNVKIREQNAKKYGYYDVWKLEQFLTSTKYGQQPILIQMLTEAFEQEEPIVIGTKEFKDRDDFDGYLASLDAVKLTLNYLNFEDLSSLWTRDILLADIDYLRVKGMQAHNSATILKEIFNFPEQN</sequence>
<proteinExistence type="predicted"/>
<evidence type="ECO:0000313" key="2">
    <source>
        <dbReference type="Proteomes" id="UP000325295"/>
    </source>
</evidence>
<name>A0A5P1X143_9LACO</name>
<dbReference type="KEGG" id="lnn:F0161_04640"/>
<gene>
    <name evidence="1" type="ORF">F0161_04640</name>
</gene>
<accession>A0A5P1X143</accession>
<dbReference type="AlphaFoldDB" id="A0A5P1X143"/>
<reference evidence="1 2" key="1">
    <citation type="submission" date="2019-09" db="EMBL/GenBank/DDBJ databases">
        <title>Complete Genome Sequence of Lactobacillus nenjiangensis SH-Y15, isolated from sauerkraut.</title>
        <authorList>
            <person name="Yang H."/>
        </authorList>
    </citation>
    <scope>NUCLEOTIDE SEQUENCE [LARGE SCALE GENOMIC DNA]</scope>
    <source>
        <strain evidence="1 2">SH-Y15</strain>
    </source>
</reference>
<evidence type="ECO:0000313" key="1">
    <source>
        <dbReference type="EMBL" id="QER67213.1"/>
    </source>
</evidence>
<dbReference type="Proteomes" id="UP000325295">
    <property type="component" value="Chromosome"/>
</dbReference>